<dbReference type="CDD" id="cd00130">
    <property type="entry name" value="PAS"/>
    <property type="match status" value="2"/>
</dbReference>
<dbReference type="PROSITE" id="PS50110">
    <property type="entry name" value="RESPONSE_REGULATORY"/>
    <property type="match status" value="1"/>
</dbReference>
<evidence type="ECO:0000256" key="6">
    <source>
        <dbReference type="ARBA" id="ARBA00022777"/>
    </source>
</evidence>
<dbReference type="EC" id="2.7.13.3" evidence="2"/>
<dbReference type="InterPro" id="IPR005467">
    <property type="entry name" value="His_kinase_dom"/>
</dbReference>
<dbReference type="InterPro" id="IPR036097">
    <property type="entry name" value="HisK_dim/P_sf"/>
</dbReference>
<dbReference type="AlphaFoldDB" id="A0A8J6N2R2"/>
<dbReference type="InterPro" id="IPR035965">
    <property type="entry name" value="PAS-like_dom_sf"/>
</dbReference>
<feature type="domain" description="PAC" evidence="13">
    <location>
        <begin position="240"/>
        <end position="290"/>
    </location>
</feature>
<feature type="domain" description="Response regulatory" evidence="11">
    <location>
        <begin position="538"/>
        <end position="657"/>
    </location>
</feature>
<feature type="domain" description="PAS" evidence="12">
    <location>
        <begin position="49"/>
        <end position="119"/>
    </location>
</feature>
<keyword evidence="4" id="KW-0808">Transferase</keyword>
<evidence type="ECO:0000313" key="15">
    <source>
        <dbReference type="Proteomes" id="UP000650524"/>
    </source>
</evidence>
<evidence type="ECO:0000256" key="8">
    <source>
        <dbReference type="ARBA" id="ARBA00023012"/>
    </source>
</evidence>
<feature type="domain" description="PAS" evidence="12">
    <location>
        <begin position="168"/>
        <end position="238"/>
    </location>
</feature>
<dbReference type="Pfam" id="PF00072">
    <property type="entry name" value="Response_reg"/>
    <property type="match status" value="1"/>
</dbReference>
<evidence type="ECO:0000313" key="14">
    <source>
        <dbReference type="EMBL" id="MBC8178774.1"/>
    </source>
</evidence>
<proteinExistence type="predicted"/>
<dbReference type="PROSITE" id="PS50109">
    <property type="entry name" value="HIS_KIN"/>
    <property type="match status" value="1"/>
</dbReference>
<dbReference type="EMBL" id="JACNJD010000312">
    <property type="protein sequence ID" value="MBC8178774.1"/>
    <property type="molecule type" value="Genomic_DNA"/>
</dbReference>
<keyword evidence="5" id="KW-0547">Nucleotide-binding</keyword>
<dbReference type="Pfam" id="PF02518">
    <property type="entry name" value="HATPase_c"/>
    <property type="match status" value="1"/>
</dbReference>
<keyword evidence="6" id="KW-0418">Kinase</keyword>
<evidence type="ECO:0000259" key="12">
    <source>
        <dbReference type="PROSITE" id="PS50112"/>
    </source>
</evidence>
<evidence type="ECO:0000256" key="5">
    <source>
        <dbReference type="ARBA" id="ARBA00022741"/>
    </source>
</evidence>
<dbReference type="InterPro" id="IPR000014">
    <property type="entry name" value="PAS"/>
</dbReference>
<dbReference type="CDD" id="cd00082">
    <property type="entry name" value="HisKA"/>
    <property type="match status" value="1"/>
</dbReference>
<dbReference type="PROSITE" id="PS50112">
    <property type="entry name" value="PAS"/>
    <property type="match status" value="2"/>
</dbReference>
<evidence type="ECO:0000256" key="2">
    <source>
        <dbReference type="ARBA" id="ARBA00012438"/>
    </source>
</evidence>
<protein>
    <recommendedName>
        <fullName evidence="2">histidine kinase</fullName>
        <ecNumber evidence="2">2.7.13.3</ecNumber>
    </recommendedName>
</protein>
<evidence type="ECO:0000256" key="7">
    <source>
        <dbReference type="ARBA" id="ARBA00022840"/>
    </source>
</evidence>
<dbReference type="PRINTS" id="PR00344">
    <property type="entry name" value="BCTRLSENSOR"/>
</dbReference>
<dbReference type="SUPFAM" id="SSF55785">
    <property type="entry name" value="PYP-like sensor domain (PAS domain)"/>
    <property type="match status" value="2"/>
</dbReference>
<keyword evidence="3 9" id="KW-0597">Phosphoprotein</keyword>
<dbReference type="SMART" id="SM00448">
    <property type="entry name" value="REC"/>
    <property type="match status" value="1"/>
</dbReference>
<dbReference type="Pfam" id="PF13426">
    <property type="entry name" value="PAS_9"/>
    <property type="match status" value="2"/>
</dbReference>
<evidence type="ECO:0000256" key="3">
    <source>
        <dbReference type="ARBA" id="ARBA00022553"/>
    </source>
</evidence>
<dbReference type="PANTHER" id="PTHR43065">
    <property type="entry name" value="SENSOR HISTIDINE KINASE"/>
    <property type="match status" value="1"/>
</dbReference>
<dbReference type="SUPFAM" id="SSF55874">
    <property type="entry name" value="ATPase domain of HSP90 chaperone/DNA topoisomerase II/histidine kinase"/>
    <property type="match status" value="1"/>
</dbReference>
<evidence type="ECO:0000256" key="4">
    <source>
        <dbReference type="ARBA" id="ARBA00022679"/>
    </source>
</evidence>
<accession>A0A8J6N2R2</accession>
<dbReference type="Gene3D" id="3.30.450.20">
    <property type="entry name" value="PAS domain"/>
    <property type="match status" value="2"/>
</dbReference>
<evidence type="ECO:0000256" key="1">
    <source>
        <dbReference type="ARBA" id="ARBA00000085"/>
    </source>
</evidence>
<comment type="caution">
    <text evidence="14">The sequence shown here is derived from an EMBL/GenBank/DDBJ whole genome shotgun (WGS) entry which is preliminary data.</text>
</comment>
<name>A0A8J6N2R2_9DELT</name>
<dbReference type="SMART" id="SM00388">
    <property type="entry name" value="HisKA"/>
    <property type="match status" value="1"/>
</dbReference>
<gene>
    <name evidence="14" type="ORF">H8E19_15320</name>
</gene>
<evidence type="ECO:0000259" key="10">
    <source>
        <dbReference type="PROSITE" id="PS50109"/>
    </source>
</evidence>
<dbReference type="NCBIfam" id="TIGR00229">
    <property type="entry name" value="sensory_box"/>
    <property type="match status" value="2"/>
</dbReference>
<dbReference type="PANTHER" id="PTHR43065:SF46">
    <property type="entry name" value="C4-DICARBOXYLATE TRANSPORT SENSOR PROTEIN DCTB"/>
    <property type="match status" value="1"/>
</dbReference>
<dbReference type="InterPro" id="IPR004358">
    <property type="entry name" value="Sig_transdc_His_kin-like_C"/>
</dbReference>
<feature type="modified residue" description="4-aspartylphosphate" evidence="9">
    <location>
        <position position="587"/>
    </location>
</feature>
<dbReference type="Gene3D" id="3.30.565.10">
    <property type="entry name" value="Histidine kinase-like ATPase, C-terminal domain"/>
    <property type="match status" value="1"/>
</dbReference>
<comment type="catalytic activity">
    <reaction evidence="1">
        <text>ATP + protein L-histidine = ADP + protein N-phospho-L-histidine.</text>
        <dbReference type="EC" id="2.7.13.3"/>
    </reaction>
</comment>
<dbReference type="SUPFAM" id="SSF47384">
    <property type="entry name" value="Homodimeric domain of signal transducing histidine kinase"/>
    <property type="match status" value="1"/>
</dbReference>
<dbReference type="InterPro" id="IPR000700">
    <property type="entry name" value="PAS-assoc_C"/>
</dbReference>
<evidence type="ECO:0000259" key="11">
    <source>
        <dbReference type="PROSITE" id="PS50110"/>
    </source>
</evidence>
<dbReference type="InterPro" id="IPR003594">
    <property type="entry name" value="HATPase_dom"/>
</dbReference>
<dbReference type="Gene3D" id="3.40.50.2300">
    <property type="match status" value="1"/>
</dbReference>
<dbReference type="PROSITE" id="PS50113">
    <property type="entry name" value="PAC"/>
    <property type="match status" value="1"/>
</dbReference>
<dbReference type="InterPro" id="IPR036890">
    <property type="entry name" value="HATPase_C_sf"/>
</dbReference>
<reference evidence="14 15" key="1">
    <citation type="submission" date="2020-08" db="EMBL/GenBank/DDBJ databases">
        <title>Bridging the membrane lipid divide: bacteria of the FCB group superphylum have the potential to synthesize archaeal ether lipids.</title>
        <authorList>
            <person name="Villanueva L."/>
            <person name="Von Meijenfeldt F.A.B."/>
            <person name="Westbye A.B."/>
            <person name="Yadav S."/>
            <person name="Hopmans E.C."/>
            <person name="Dutilh B.E."/>
            <person name="Sinninghe Damste J.S."/>
        </authorList>
    </citation>
    <scope>NUCLEOTIDE SEQUENCE [LARGE SCALE GENOMIC DNA]</scope>
    <source>
        <strain evidence="14">NIOZ-UU27</strain>
    </source>
</reference>
<dbReference type="Proteomes" id="UP000650524">
    <property type="component" value="Unassembled WGS sequence"/>
</dbReference>
<keyword evidence="7" id="KW-0067">ATP-binding</keyword>
<dbReference type="CDD" id="cd00156">
    <property type="entry name" value="REC"/>
    <property type="match status" value="1"/>
</dbReference>
<dbReference type="SMART" id="SM00091">
    <property type="entry name" value="PAS"/>
    <property type="match status" value="2"/>
</dbReference>
<feature type="domain" description="Histidine kinase" evidence="10">
    <location>
        <begin position="303"/>
        <end position="519"/>
    </location>
</feature>
<dbReference type="InterPro" id="IPR001789">
    <property type="entry name" value="Sig_transdc_resp-reg_receiver"/>
</dbReference>
<sequence>MHEIQGLLNRIKELEELQEVSERKTDILTNLLIEANVEFEQALERVTISETNFRAVFENAPEAIYIFDMDTRQILDCNSFTTEWLGYGRQELLSMRVDEILEPGTQRVSENIRKAINYGQVRIQERRFRKKTGTIVDAEVTGTLIEYEGRRCIVVLVRDATERKQIEELSRYKELFENVSDPVFINHFQGRFLEVNDVACNRFGYPRYQLLKMAVEDLARPGQFHILSEMGERIRKGETVQFELETLTKNGETIPFEFHARPITYQRKPAVLSVARDLSIRKKMEETLIKTERLTAVGEMASGVAHNFNNLLQIIMGAGEAALAKLDSGKLRKCREAITSILYASNRGSEVVRRIKDFTDARTSEIDEAEAFDLGKLIQEAAELTKPLWKNLPDSRKYKLNLIVTDGYFVKGRPSDIYEVLINLIKNALETMPHGGALTISSDIQDGKIQLKVSDTGDGIPEENLQRIFEPFFTTKGPKSSGLGLASSYGIVKKHQGEMYVESIEGHGSTFTVILPLAKRPPEKKLEQKAPAEGCQIKFLLIDDEVNILKMMEMVFEESEVEVVTALKAEEGLKFFRQGGFDAILCDLGMDDMNGWEVGEEIKAYCRKQGIAKPPFLLYTGLDKRLEPKKLEESGVDRVVSKPIPGRDLLGILREVVSAQQAYSG</sequence>
<dbReference type="Gene3D" id="1.10.287.130">
    <property type="match status" value="1"/>
</dbReference>
<evidence type="ECO:0000256" key="9">
    <source>
        <dbReference type="PROSITE-ProRule" id="PRU00169"/>
    </source>
</evidence>
<dbReference type="SMART" id="SM00387">
    <property type="entry name" value="HATPase_c"/>
    <property type="match status" value="1"/>
</dbReference>
<dbReference type="SMART" id="SM00086">
    <property type="entry name" value="PAC"/>
    <property type="match status" value="2"/>
</dbReference>
<dbReference type="InterPro" id="IPR001610">
    <property type="entry name" value="PAC"/>
</dbReference>
<evidence type="ECO:0000259" key="13">
    <source>
        <dbReference type="PROSITE" id="PS50113"/>
    </source>
</evidence>
<dbReference type="SUPFAM" id="SSF52172">
    <property type="entry name" value="CheY-like"/>
    <property type="match status" value="1"/>
</dbReference>
<dbReference type="InterPro" id="IPR011006">
    <property type="entry name" value="CheY-like_superfamily"/>
</dbReference>
<dbReference type="GO" id="GO:0005524">
    <property type="term" value="F:ATP binding"/>
    <property type="evidence" value="ECO:0007669"/>
    <property type="project" value="UniProtKB-KW"/>
</dbReference>
<organism evidence="14 15">
    <name type="scientific">Candidatus Desulfacyla euxinica</name>
    <dbReference type="NCBI Taxonomy" id="2841693"/>
    <lineage>
        <taxon>Bacteria</taxon>
        <taxon>Deltaproteobacteria</taxon>
        <taxon>Candidatus Desulfacyla</taxon>
    </lineage>
</organism>
<dbReference type="InterPro" id="IPR003661">
    <property type="entry name" value="HisK_dim/P_dom"/>
</dbReference>
<dbReference type="GO" id="GO:0000155">
    <property type="term" value="F:phosphorelay sensor kinase activity"/>
    <property type="evidence" value="ECO:0007669"/>
    <property type="project" value="InterPro"/>
</dbReference>
<keyword evidence="8" id="KW-0902">Two-component regulatory system</keyword>